<gene>
    <name evidence="13" type="ORF">FRD01_04310</name>
</gene>
<dbReference type="EC" id="5.6.2.4" evidence="8"/>
<dbReference type="Gene3D" id="3.40.50.300">
    <property type="entry name" value="P-loop containing nucleotide triphosphate hydrolases"/>
    <property type="match status" value="2"/>
</dbReference>
<proteinExistence type="inferred from homology"/>
<dbReference type="PANTHER" id="PTHR11070">
    <property type="entry name" value="UVRD / RECB / PCRA DNA HELICASE FAMILY MEMBER"/>
    <property type="match status" value="1"/>
</dbReference>
<evidence type="ECO:0000259" key="11">
    <source>
        <dbReference type="PROSITE" id="PS51198"/>
    </source>
</evidence>
<keyword evidence="14" id="KW-1185">Reference proteome</keyword>
<dbReference type="PROSITE" id="PS51198">
    <property type="entry name" value="UVRD_HELICASE_ATP_BIND"/>
    <property type="match status" value="1"/>
</dbReference>
<evidence type="ECO:0000256" key="10">
    <source>
        <dbReference type="PROSITE-ProRule" id="PRU00560"/>
    </source>
</evidence>
<accession>A0A5B8XMR7</accession>
<feature type="domain" description="UvrD-like helicase C-terminal" evidence="12">
    <location>
        <begin position="286"/>
        <end position="566"/>
    </location>
</feature>
<dbReference type="SUPFAM" id="SSF52540">
    <property type="entry name" value="P-loop containing nucleoside triphosphate hydrolases"/>
    <property type="match status" value="1"/>
</dbReference>
<keyword evidence="5 10" id="KW-0067">ATP-binding</keyword>
<evidence type="ECO:0000256" key="9">
    <source>
        <dbReference type="ARBA" id="ARBA00048988"/>
    </source>
</evidence>
<dbReference type="RefSeq" id="WP_146957952.1">
    <property type="nucleotide sequence ID" value="NZ_CP042467.1"/>
</dbReference>
<dbReference type="GO" id="GO:0016887">
    <property type="term" value="F:ATP hydrolysis activity"/>
    <property type="evidence" value="ECO:0007669"/>
    <property type="project" value="RHEA"/>
</dbReference>
<keyword evidence="4 10" id="KW-0347">Helicase</keyword>
<keyword evidence="2 10" id="KW-0547">Nucleotide-binding</keyword>
<dbReference type="PROSITE" id="PS51217">
    <property type="entry name" value="UVRD_HELICASE_CTER"/>
    <property type="match status" value="1"/>
</dbReference>
<organism evidence="13 14">
    <name type="scientific">Microvenator marinus</name>
    <dbReference type="NCBI Taxonomy" id="2600177"/>
    <lineage>
        <taxon>Bacteria</taxon>
        <taxon>Deltaproteobacteria</taxon>
        <taxon>Bradymonadales</taxon>
        <taxon>Microvenatoraceae</taxon>
        <taxon>Microvenator</taxon>
    </lineage>
</organism>
<evidence type="ECO:0000256" key="2">
    <source>
        <dbReference type="ARBA" id="ARBA00022741"/>
    </source>
</evidence>
<dbReference type="InterPro" id="IPR000212">
    <property type="entry name" value="DNA_helicase_UvrD/REP"/>
</dbReference>
<comment type="catalytic activity">
    <reaction evidence="7">
        <text>Couples ATP hydrolysis with the unwinding of duplex DNA by translocating in the 3'-5' direction.</text>
        <dbReference type="EC" id="5.6.2.4"/>
    </reaction>
</comment>
<dbReference type="InterPro" id="IPR027417">
    <property type="entry name" value="P-loop_NTPase"/>
</dbReference>
<evidence type="ECO:0000313" key="14">
    <source>
        <dbReference type="Proteomes" id="UP000321595"/>
    </source>
</evidence>
<dbReference type="CDD" id="cd18807">
    <property type="entry name" value="SF1_C_UvrD"/>
    <property type="match status" value="1"/>
</dbReference>
<evidence type="ECO:0000256" key="4">
    <source>
        <dbReference type="ARBA" id="ARBA00022806"/>
    </source>
</evidence>
<comment type="catalytic activity">
    <reaction evidence="9">
        <text>ATP + H2O = ADP + phosphate + H(+)</text>
        <dbReference type="Rhea" id="RHEA:13065"/>
        <dbReference type="ChEBI" id="CHEBI:15377"/>
        <dbReference type="ChEBI" id="CHEBI:15378"/>
        <dbReference type="ChEBI" id="CHEBI:30616"/>
        <dbReference type="ChEBI" id="CHEBI:43474"/>
        <dbReference type="ChEBI" id="CHEBI:456216"/>
        <dbReference type="EC" id="5.6.2.4"/>
    </reaction>
</comment>
<dbReference type="GO" id="GO:0043138">
    <property type="term" value="F:3'-5' DNA helicase activity"/>
    <property type="evidence" value="ECO:0007669"/>
    <property type="project" value="UniProtKB-EC"/>
</dbReference>
<dbReference type="GO" id="GO:0000725">
    <property type="term" value="P:recombinational repair"/>
    <property type="evidence" value="ECO:0007669"/>
    <property type="project" value="TreeGrafter"/>
</dbReference>
<evidence type="ECO:0000256" key="8">
    <source>
        <dbReference type="ARBA" id="ARBA00034808"/>
    </source>
</evidence>
<dbReference type="Gene3D" id="1.10.10.160">
    <property type="match status" value="1"/>
</dbReference>
<evidence type="ECO:0000313" key="13">
    <source>
        <dbReference type="EMBL" id="QED26481.1"/>
    </source>
</evidence>
<dbReference type="CDD" id="cd17932">
    <property type="entry name" value="DEXQc_UvrD"/>
    <property type="match status" value="1"/>
</dbReference>
<keyword evidence="3 10" id="KW-0378">Hydrolase</keyword>
<dbReference type="EMBL" id="CP042467">
    <property type="protein sequence ID" value="QED26481.1"/>
    <property type="molecule type" value="Genomic_DNA"/>
</dbReference>
<evidence type="ECO:0000256" key="7">
    <source>
        <dbReference type="ARBA" id="ARBA00034617"/>
    </source>
</evidence>
<dbReference type="Pfam" id="PF00580">
    <property type="entry name" value="UvrD-helicase"/>
    <property type="match status" value="1"/>
</dbReference>
<evidence type="ECO:0000256" key="3">
    <source>
        <dbReference type="ARBA" id="ARBA00022801"/>
    </source>
</evidence>
<dbReference type="Pfam" id="PF13361">
    <property type="entry name" value="UvrD_C"/>
    <property type="match status" value="1"/>
</dbReference>
<dbReference type="InterPro" id="IPR014017">
    <property type="entry name" value="DNA_helicase_UvrD-like_C"/>
</dbReference>
<evidence type="ECO:0000259" key="12">
    <source>
        <dbReference type="PROSITE" id="PS51217"/>
    </source>
</evidence>
<dbReference type="InterPro" id="IPR013986">
    <property type="entry name" value="DExx_box_DNA_helicase_dom_sf"/>
</dbReference>
<feature type="binding site" evidence="10">
    <location>
        <begin position="27"/>
        <end position="34"/>
    </location>
    <ligand>
        <name>ATP</name>
        <dbReference type="ChEBI" id="CHEBI:30616"/>
    </ligand>
</feature>
<name>A0A5B8XMR7_9DELT</name>
<keyword evidence="6" id="KW-0413">Isomerase</keyword>
<dbReference type="InterPro" id="IPR014016">
    <property type="entry name" value="UvrD-like_ATP-bd"/>
</dbReference>
<sequence>MELNLHLLNPEQRQAVEHIDGPLLILAGAGSGKTRVITHRIGYLIDQGVAPDQILAVSFTNKAAQEMRERVGHLIGTSLSNRVHLSTFHSLGLDILKKHIEKLGYRRTFTILDQGDQISLVKDVLKDLKLDPSKVDPSDLLFLISRAKMAFLEPSKMPEFRYHPLMPFAQKTYRHYQAALRGLNAVDFDDLICLPVRLFEEHEKVRRRYASHYKYVMVDEYQDTNHTQLMFMEAIVREHQNICVVGDDDQSIYAFRGAVSGNILQVEKTFKNTRVIKLEQNYRSTNGILRAANALIANNSARKEKNLWSNNGDGDPITMVESKDEREEAEYVAAEIEALRFHLRLNYRDFAVLFRVNPQARLFEEAFRTYNIPYQLVGAAEFFDRKEVKDFIAFLKACLNPEDEVSMRRIVNVPPRGIGTQTVEKISVWAAEHQVSFFEALKSVSAGAQIDGMNHASHEHLKTFIQLIENFHQEFNATTHISQSARSLLHELNFVDYLRSAEKSPKVASRRIENVQQVLASIAQFESRAGGTLDGFLTRIILDQSSASKENEEDAVQCMTLHASKGLEFPVVFMVGLEEGYLPHERSLVNQAGIEEERRLAYVGVTRAQKKLYLSLSAERSRFGKKDERSPSRFLSEIPKEMIDSNMASLNPKLREMKNDLNLKYLEAMRAQLFSD</sequence>
<dbReference type="Proteomes" id="UP000321595">
    <property type="component" value="Chromosome"/>
</dbReference>
<dbReference type="Gene3D" id="1.10.486.10">
    <property type="entry name" value="PCRA, domain 4"/>
    <property type="match status" value="1"/>
</dbReference>
<feature type="domain" description="UvrD-like helicase ATP-binding" evidence="11">
    <location>
        <begin position="6"/>
        <end position="285"/>
    </location>
</feature>
<evidence type="ECO:0000256" key="1">
    <source>
        <dbReference type="ARBA" id="ARBA00009922"/>
    </source>
</evidence>
<dbReference type="GO" id="GO:0005829">
    <property type="term" value="C:cytosol"/>
    <property type="evidence" value="ECO:0007669"/>
    <property type="project" value="TreeGrafter"/>
</dbReference>
<dbReference type="PANTHER" id="PTHR11070:SF64">
    <property type="entry name" value="ATP-DEPENDENT DNA HELICASE REP"/>
    <property type="match status" value="1"/>
</dbReference>
<dbReference type="OrthoDB" id="9810135at2"/>
<reference evidence="13 14" key="1">
    <citation type="submission" date="2019-08" db="EMBL/GenBank/DDBJ databases">
        <authorList>
            <person name="Liang Q."/>
        </authorList>
    </citation>
    <scope>NUCLEOTIDE SEQUENCE [LARGE SCALE GENOMIC DNA]</scope>
    <source>
        <strain evidence="13 14">V1718</strain>
    </source>
</reference>
<dbReference type="KEGG" id="bbae:FRD01_04310"/>
<dbReference type="AlphaFoldDB" id="A0A5B8XMR7"/>
<comment type="similarity">
    <text evidence="1">Belongs to the helicase family. UvrD subfamily.</text>
</comment>
<evidence type="ECO:0000256" key="5">
    <source>
        <dbReference type="ARBA" id="ARBA00022840"/>
    </source>
</evidence>
<dbReference type="GO" id="GO:0003677">
    <property type="term" value="F:DNA binding"/>
    <property type="evidence" value="ECO:0007669"/>
    <property type="project" value="InterPro"/>
</dbReference>
<dbReference type="GO" id="GO:0005524">
    <property type="term" value="F:ATP binding"/>
    <property type="evidence" value="ECO:0007669"/>
    <property type="project" value="UniProtKB-UniRule"/>
</dbReference>
<protein>
    <recommendedName>
        <fullName evidence="8">DNA 3'-5' helicase</fullName>
        <ecNumber evidence="8">5.6.2.4</ecNumber>
    </recommendedName>
</protein>
<evidence type="ECO:0000256" key="6">
    <source>
        <dbReference type="ARBA" id="ARBA00023235"/>
    </source>
</evidence>